<evidence type="ECO:0008006" key="4">
    <source>
        <dbReference type="Google" id="ProtNLM"/>
    </source>
</evidence>
<evidence type="ECO:0000313" key="2">
    <source>
        <dbReference type="EMBL" id="OAN17065.1"/>
    </source>
</evidence>
<dbReference type="STRING" id="858640.A3K86_09025"/>
<organism evidence="2 3">
    <name type="scientific">Photobacterium jeanii</name>
    <dbReference type="NCBI Taxonomy" id="858640"/>
    <lineage>
        <taxon>Bacteria</taxon>
        <taxon>Pseudomonadati</taxon>
        <taxon>Pseudomonadota</taxon>
        <taxon>Gammaproteobacteria</taxon>
        <taxon>Vibrionales</taxon>
        <taxon>Vibrionaceae</taxon>
        <taxon>Photobacterium</taxon>
    </lineage>
</organism>
<dbReference type="AlphaFoldDB" id="A0A178KJ74"/>
<accession>A0A178KJ74</accession>
<dbReference type="RefSeq" id="WP_068330569.1">
    <property type="nucleotide sequence ID" value="NZ_LVHF01000015.1"/>
</dbReference>
<evidence type="ECO:0000313" key="3">
    <source>
        <dbReference type="Proteomes" id="UP000078503"/>
    </source>
</evidence>
<proteinExistence type="predicted"/>
<evidence type="ECO:0000256" key="1">
    <source>
        <dbReference type="SAM" id="Phobius"/>
    </source>
</evidence>
<dbReference type="InterPro" id="IPR021344">
    <property type="entry name" value="DUF2970"/>
</dbReference>
<keyword evidence="3" id="KW-1185">Reference proteome</keyword>
<name>A0A178KJ74_9GAMM</name>
<dbReference type="Pfam" id="PF11174">
    <property type="entry name" value="DUF2970"/>
    <property type="match status" value="1"/>
</dbReference>
<gene>
    <name evidence="2" type="ORF">A3K86_09025</name>
</gene>
<reference evidence="2 3" key="1">
    <citation type="submission" date="2016-03" db="EMBL/GenBank/DDBJ databases">
        <title>Photobacterium proteolyticum sp. nov. a protease producing bacterium isolated from ocean sediments of Laizhou Bay.</title>
        <authorList>
            <person name="Li Y."/>
        </authorList>
    </citation>
    <scope>NUCLEOTIDE SEQUENCE [LARGE SCALE GENOMIC DNA]</scope>
    <source>
        <strain evidence="2 3">R-40508</strain>
    </source>
</reference>
<dbReference type="Proteomes" id="UP000078503">
    <property type="component" value="Unassembled WGS sequence"/>
</dbReference>
<comment type="caution">
    <text evidence="2">The sequence shown here is derived from an EMBL/GenBank/DDBJ whole genome shotgun (WGS) entry which is preliminary data.</text>
</comment>
<feature type="transmembrane region" description="Helical" evidence="1">
    <location>
        <begin position="48"/>
        <end position="70"/>
    </location>
</feature>
<keyword evidence="1" id="KW-0472">Membrane</keyword>
<protein>
    <recommendedName>
        <fullName evidence="4">DUF2970 domain-containing protein</fullName>
    </recommendedName>
</protein>
<keyword evidence="1" id="KW-1133">Transmembrane helix</keyword>
<sequence>MSQSKPKSNQGSKPSFKQAFTSVMAALFGVQSEQQRQQDFQQSEPWRFVVVGVVAIFGFVLLLVGITWWVTP</sequence>
<dbReference type="EMBL" id="LVHF01000015">
    <property type="protein sequence ID" value="OAN17065.1"/>
    <property type="molecule type" value="Genomic_DNA"/>
</dbReference>
<keyword evidence="1" id="KW-0812">Transmembrane</keyword>